<evidence type="ECO:0000256" key="5">
    <source>
        <dbReference type="ARBA" id="ARBA00022679"/>
    </source>
</evidence>
<dbReference type="FunFam" id="1.10.600.10:FF:000020">
    <property type="entry name" value="Phytoene synthase"/>
    <property type="match status" value="1"/>
</dbReference>
<evidence type="ECO:0000256" key="8">
    <source>
        <dbReference type="ARBA" id="ARBA00053028"/>
    </source>
</evidence>
<reference evidence="9" key="1">
    <citation type="submission" date="2017-12" db="EMBL/GenBank/DDBJ databases">
        <title>FDA dAtabase for Regulatory Grade micrObial Sequences (FDA-ARGOS): Supporting development and validation of Infectious Disease Dx tests.</title>
        <authorList>
            <person name="Campos J."/>
            <person name="Goldberg B."/>
            <person name="Tallon L."/>
            <person name="Sadzewicz L."/>
            <person name="Sengamalay N."/>
            <person name="Ott S."/>
            <person name="Godinez A."/>
            <person name="Nagaraj S."/>
            <person name="Vyas G."/>
            <person name="Aluvathingal J."/>
            <person name="Nadendla S."/>
            <person name="Geyer C."/>
            <person name="Nandy P."/>
            <person name="Hobson J."/>
            <person name="Sichtig H."/>
        </authorList>
    </citation>
    <scope>NUCLEOTIDE SEQUENCE</scope>
    <source>
        <strain evidence="9">FDAARGOS_252</strain>
        <plasmid evidence="9">unnamed5</plasmid>
    </source>
</reference>
<dbReference type="PROSITE" id="PS01044">
    <property type="entry name" value="SQUALEN_PHYTOEN_SYN_1"/>
    <property type="match status" value="1"/>
</dbReference>
<dbReference type="RefSeq" id="WP_080623245.1">
    <property type="nucleotide sequence ID" value="NZ_CAWMZI010000006.1"/>
</dbReference>
<proteinExistence type="inferred from homology"/>
<evidence type="ECO:0000256" key="7">
    <source>
        <dbReference type="ARBA" id="ARBA00023211"/>
    </source>
</evidence>
<dbReference type="KEGG" id="pye:A6J80_22060"/>
<dbReference type="PANTHER" id="PTHR31480">
    <property type="entry name" value="BIFUNCTIONAL LYCOPENE CYCLASE/PHYTOENE SYNTHASE"/>
    <property type="match status" value="1"/>
</dbReference>
<dbReference type="EMBL" id="CP020445">
    <property type="protein sequence ID" value="ARC38984.1"/>
    <property type="molecule type" value="Genomic_DNA"/>
</dbReference>
<dbReference type="eggNOG" id="COG1562">
    <property type="taxonomic scope" value="Bacteria"/>
</dbReference>
<dbReference type="InterPro" id="IPR019845">
    <property type="entry name" value="Squalene/phytoene_synthase_CS"/>
</dbReference>
<dbReference type="GO" id="GO:0004311">
    <property type="term" value="F:geranylgeranyl diphosphate synthase activity"/>
    <property type="evidence" value="ECO:0007669"/>
    <property type="project" value="InterPro"/>
</dbReference>
<geneLocation type="plasmid" evidence="9 10">
    <name>unnamed5</name>
</geneLocation>
<dbReference type="Gene3D" id="1.10.600.10">
    <property type="entry name" value="Farnesyl Diphosphate Synthase"/>
    <property type="match status" value="1"/>
</dbReference>
<dbReference type="SFLD" id="SFLDG01212">
    <property type="entry name" value="Phytoene_synthase_like"/>
    <property type="match status" value="1"/>
</dbReference>
<evidence type="ECO:0000313" key="9">
    <source>
        <dbReference type="EMBL" id="ARC38984.1"/>
    </source>
</evidence>
<dbReference type="CDD" id="cd00683">
    <property type="entry name" value="Trans_IPPS_HH"/>
    <property type="match status" value="1"/>
</dbReference>
<dbReference type="InterPro" id="IPR008949">
    <property type="entry name" value="Isoprenoid_synthase_dom_sf"/>
</dbReference>
<accession>A0A1V0GYN7</accession>
<dbReference type="PROSITE" id="PS01045">
    <property type="entry name" value="SQUALEN_PHYTOEN_SYN_2"/>
    <property type="match status" value="1"/>
</dbReference>
<keyword evidence="6" id="KW-0125">Carotenoid biosynthesis</keyword>
<dbReference type="Pfam" id="PF00494">
    <property type="entry name" value="SQS_PSY"/>
    <property type="match status" value="1"/>
</dbReference>
<evidence type="ECO:0000256" key="2">
    <source>
        <dbReference type="ARBA" id="ARBA00001946"/>
    </source>
</evidence>
<dbReference type="GO" id="GO:0051996">
    <property type="term" value="F:squalene synthase [NAD(P)H] activity"/>
    <property type="evidence" value="ECO:0007669"/>
    <property type="project" value="InterPro"/>
</dbReference>
<comment type="cofactor">
    <cofactor evidence="1">
        <name>Mn(2+)</name>
        <dbReference type="ChEBI" id="CHEBI:29035"/>
    </cofactor>
</comment>
<evidence type="ECO:0000256" key="6">
    <source>
        <dbReference type="ARBA" id="ARBA00022746"/>
    </source>
</evidence>
<evidence type="ECO:0000256" key="1">
    <source>
        <dbReference type="ARBA" id="ARBA00001936"/>
    </source>
</evidence>
<dbReference type="AlphaFoldDB" id="A0A1V0GYN7"/>
<comment type="similarity">
    <text evidence="4">Belongs to the phytoene/squalene synthase family.</text>
</comment>
<protein>
    <submittedName>
        <fullName evidence="9">Phytoene/squalene synthase family protein</fullName>
    </submittedName>
</protein>
<keyword evidence="9" id="KW-0614">Plasmid</keyword>
<dbReference type="InterPro" id="IPR044843">
    <property type="entry name" value="Trans_IPPS_bact-type"/>
</dbReference>
<gene>
    <name evidence="9" type="ORF">A6J80_22060</name>
</gene>
<keyword evidence="5" id="KW-0808">Transferase</keyword>
<dbReference type="InterPro" id="IPR002060">
    <property type="entry name" value="Squ/phyt_synthse"/>
</dbReference>
<dbReference type="SFLD" id="SFLDG01018">
    <property type="entry name" value="Squalene/Phytoene_Synthase_Lik"/>
    <property type="match status" value="1"/>
</dbReference>
<dbReference type="SFLD" id="SFLDS00005">
    <property type="entry name" value="Isoprenoid_Synthase_Type_I"/>
    <property type="match status" value="1"/>
</dbReference>
<evidence type="ECO:0000313" key="10">
    <source>
        <dbReference type="Proteomes" id="UP000191257"/>
    </source>
</evidence>
<comment type="cofactor">
    <cofactor evidence="8">
        <name>ATP</name>
        <dbReference type="ChEBI" id="CHEBI:30616"/>
    </cofactor>
</comment>
<sequence length="308" mass="33301">MTDSTVANARRSIKAGSKSFGLAARLLPPAMSQDCVMLYAWCRHADDVIDGQDAGFAGAGNDATPPAERLQALRDETHRALAGGSAPEVFAGLARVVSRHAIPHRHVDEMLDGFAMDVAGRRYEAISDLLDYCYHVAGVVGVMMARIMGATDPGTLDRASDLGIAFQLTNIARDVIDDARIGRVYLPRALLRTQGLEGVDPDNRADRAALHRCALHLLDLAEDYYRSAAVGVAALDRRPAFAIAAAQAIYREIGVILRRRGPDAWDRRISTTTAGKLRLIAGAAPGTLLALRRPVPRFDRSALFRRPA</sequence>
<dbReference type="GO" id="GO:0016117">
    <property type="term" value="P:carotenoid biosynthetic process"/>
    <property type="evidence" value="ECO:0007669"/>
    <property type="project" value="UniProtKB-KW"/>
</dbReference>
<evidence type="ECO:0000256" key="4">
    <source>
        <dbReference type="ARBA" id="ARBA00006251"/>
    </source>
</evidence>
<dbReference type="Proteomes" id="UP000191257">
    <property type="component" value="Plasmid unnamed5"/>
</dbReference>
<dbReference type="InterPro" id="IPR033904">
    <property type="entry name" value="Trans_IPPS_HH"/>
</dbReference>
<dbReference type="SUPFAM" id="SSF48576">
    <property type="entry name" value="Terpenoid synthases"/>
    <property type="match status" value="1"/>
</dbReference>
<name>A0A1V0GYN7_9RHOB</name>
<comment type="pathway">
    <text evidence="3">Carotenoid biosynthesis; phytoene biosynthesis.</text>
</comment>
<keyword evidence="10" id="KW-1185">Reference proteome</keyword>
<comment type="cofactor">
    <cofactor evidence="2">
        <name>Mg(2+)</name>
        <dbReference type="ChEBI" id="CHEBI:18420"/>
    </cofactor>
</comment>
<organism evidence="9 10">
    <name type="scientific">Paracoccus yeei</name>
    <dbReference type="NCBI Taxonomy" id="147645"/>
    <lineage>
        <taxon>Bacteria</taxon>
        <taxon>Pseudomonadati</taxon>
        <taxon>Pseudomonadota</taxon>
        <taxon>Alphaproteobacteria</taxon>
        <taxon>Rhodobacterales</taxon>
        <taxon>Paracoccaceae</taxon>
        <taxon>Paracoccus</taxon>
    </lineage>
</organism>
<keyword evidence="7" id="KW-0464">Manganese</keyword>
<evidence type="ECO:0000256" key="3">
    <source>
        <dbReference type="ARBA" id="ARBA00004684"/>
    </source>
</evidence>